<feature type="transmembrane region" description="Helical" evidence="2">
    <location>
        <begin position="387"/>
        <end position="405"/>
    </location>
</feature>
<evidence type="ECO:0000313" key="4">
    <source>
        <dbReference type="EMBL" id="RNA34064.1"/>
    </source>
</evidence>
<feature type="transmembrane region" description="Helical" evidence="2">
    <location>
        <begin position="263"/>
        <end position="281"/>
    </location>
</feature>
<dbReference type="Gene3D" id="1.20.1250.20">
    <property type="entry name" value="MFS general substrate transporter like domains"/>
    <property type="match status" value="1"/>
</dbReference>
<feature type="transmembrane region" description="Helical" evidence="2">
    <location>
        <begin position="46"/>
        <end position="67"/>
    </location>
</feature>
<dbReference type="PANTHER" id="PTHR11360">
    <property type="entry name" value="MONOCARBOXYLATE TRANSPORTER"/>
    <property type="match status" value="1"/>
</dbReference>
<feature type="transmembrane region" description="Helical" evidence="2">
    <location>
        <begin position="313"/>
        <end position="336"/>
    </location>
</feature>
<feature type="transmembrane region" description="Helical" evidence="2">
    <location>
        <begin position="288"/>
        <end position="307"/>
    </location>
</feature>
<dbReference type="PANTHER" id="PTHR11360:SF284">
    <property type="entry name" value="EG:103B4.3 PROTEIN-RELATED"/>
    <property type="match status" value="1"/>
</dbReference>
<dbReference type="InterPro" id="IPR050327">
    <property type="entry name" value="Proton-linked_MCT"/>
</dbReference>
<feature type="transmembrane region" description="Helical" evidence="2">
    <location>
        <begin position="348"/>
        <end position="367"/>
    </location>
</feature>
<evidence type="ECO:0000259" key="3">
    <source>
        <dbReference type="PROSITE" id="PS50850"/>
    </source>
</evidence>
<dbReference type="InterPro" id="IPR036259">
    <property type="entry name" value="MFS_trans_sf"/>
</dbReference>
<accession>A0A3M7SE21</accession>
<evidence type="ECO:0000256" key="2">
    <source>
        <dbReference type="SAM" id="Phobius"/>
    </source>
</evidence>
<reference evidence="4 5" key="1">
    <citation type="journal article" date="2018" name="Sci. Rep.">
        <title>Genomic signatures of local adaptation to the degree of environmental predictability in rotifers.</title>
        <authorList>
            <person name="Franch-Gras L."/>
            <person name="Hahn C."/>
            <person name="Garcia-Roger E.M."/>
            <person name="Carmona M.J."/>
            <person name="Serra M."/>
            <person name="Gomez A."/>
        </authorList>
    </citation>
    <scope>NUCLEOTIDE SEQUENCE [LARGE SCALE GENOMIC DNA]</scope>
    <source>
        <strain evidence="4">HYR1</strain>
    </source>
</reference>
<feature type="transmembrane region" description="Helical" evidence="2">
    <location>
        <begin position="99"/>
        <end position="123"/>
    </location>
</feature>
<feature type="transmembrane region" description="Helical" evidence="2">
    <location>
        <begin position="7"/>
        <end position="34"/>
    </location>
</feature>
<feature type="transmembrane region" description="Helical" evidence="2">
    <location>
        <begin position="74"/>
        <end position="93"/>
    </location>
</feature>
<feature type="transmembrane region" description="Helical" evidence="2">
    <location>
        <begin position="167"/>
        <end position="187"/>
    </location>
</feature>
<dbReference type="SUPFAM" id="SSF103473">
    <property type="entry name" value="MFS general substrate transporter"/>
    <property type="match status" value="1"/>
</dbReference>
<feature type="transmembrane region" description="Helical" evidence="2">
    <location>
        <begin position="221"/>
        <end position="243"/>
    </location>
</feature>
<comment type="caution">
    <text evidence="4">The sequence shown here is derived from an EMBL/GenBank/DDBJ whole genome shotgun (WGS) entry which is preliminary data.</text>
</comment>
<dbReference type="Pfam" id="PF07690">
    <property type="entry name" value="MFS_1"/>
    <property type="match status" value="1"/>
</dbReference>
<dbReference type="InterPro" id="IPR020846">
    <property type="entry name" value="MFS_dom"/>
</dbReference>
<feature type="domain" description="Major facilitator superfamily (MFS) profile" evidence="3">
    <location>
        <begin position="6"/>
        <end position="413"/>
    </location>
</feature>
<keyword evidence="2" id="KW-0812">Transmembrane</keyword>
<keyword evidence="2" id="KW-1133">Transmembrane helix</keyword>
<proteinExistence type="predicted"/>
<sequence>MNDKYGLVIIFLSILTRIFIVSIAWNFGVFITAIKSSIPGSFHSELGWITGLAQGMGSLICPVYILISNKIGIRLTFFIGIVLCFISMIASSFVPNEHFLFLTYSLPFGIGSSILFVLGSVVTGKYYPPEHKYHVTANVTISLGFPLGYFIINPLNESLLEYYDWRMVFRIYGIMICFLILMVSPLFTDKYSNSKQLDPLNKEEVAFNDEFLNISSKHLSWLVRILWLVGIVANSIANTSILTHLNGYFLSTGATTAELKADFFLLGFSDALIRVLLALIGPYVKKNLSAIFVLASFFGFILSNLWADHIIPLFNTIYCIMFGICPAVLMSLMYVVNSEISGTYDLERSYTINVMMNGLGIIVGPILSGFLLDNSNNDYDRVFKMAYRFYFICIVSYSLMKFILLKYSVTISRDSKENVKLNGYAEFKNEF</sequence>
<dbReference type="GO" id="GO:0022857">
    <property type="term" value="F:transmembrane transporter activity"/>
    <property type="evidence" value="ECO:0007669"/>
    <property type="project" value="InterPro"/>
</dbReference>
<dbReference type="PROSITE" id="PS50850">
    <property type="entry name" value="MFS"/>
    <property type="match status" value="1"/>
</dbReference>
<comment type="subcellular location">
    <subcellularLocation>
        <location evidence="1">Membrane</location>
        <topology evidence="1">Multi-pass membrane protein</topology>
    </subcellularLocation>
</comment>
<gene>
    <name evidence="4" type="ORF">BpHYR1_044045</name>
</gene>
<dbReference type="AlphaFoldDB" id="A0A3M7SE21"/>
<dbReference type="Proteomes" id="UP000276133">
    <property type="component" value="Unassembled WGS sequence"/>
</dbReference>
<organism evidence="4 5">
    <name type="scientific">Brachionus plicatilis</name>
    <name type="common">Marine rotifer</name>
    <name type="synonym">Brachionus muelleri</name>
    <dbReference type="NCBI Taxonomy" id="10195"/>
    <lineage>
        <taxon>Eukaryota</taxon>
        <taxon>Metazoa</taxon>
        <taxon>Spiralia</taxon>
        <taxon>Gnathifera</taxon>
        <taxon>Rotifera</taxon>
        <taxon>Eurotatoria</taxon>
        <taxon>Monogononta</taxon>
        <taxon>Pseudotrocha</taxon>
        <taxon>Ploima</taxon>
        <taxon>Brachionidae</taxon>
        <taxon>Brachionus</taxon>
    </lineage>
</organism>
<name>A0A3M7SE21_BRAPC</name>
<keyword evidence="5" id="KW-1185">Reference proteome</keyword>
<evidence type="ECO:0000313" key="5">
    <source>
        <dbReference type="Proteomes" id="UP000276133"/>
    </source>
</evidence>
<keyword evidence="2" id="KW-0472">Membrane</keyword>
<protein>
    <submittedName>
        <fullName evidence="4">Monocarboxylate transporter</fullName>
    </submittedName>
</protein>
<feature type="transmembrane region" description="Helical" evidence="2">
    <location>
        <begin position="135"/>
        <end position="155"/>
    </location>
</feature>
<dbReference type="InterPro" id="IPR011701">
    <property type="entry name" value="MFS"/>
</dbReference>
<dbReference type="GO" id="GO:0016020">
    <property type="term" value="C:membrane"/>
    <property type="evidence" value="ECO:0007669"/>
    <property type="project" value="UniProtKB-SubCell"/>
</dbReference>
<evidence type="ECO:0000256" key="1">
    <source>
        <dbReference type="ARBA" id="ARBA00004141"/>
    </source>
</evidence>
<dbReference type="OrthoDB" id="10016898at2759"/>
<dbReference type="EMBL" id="REGN01001528">
    <property type="protein sequence ID" value="RNA34064.1"/>
    <property type="molecule type" value="Genomic_DNA"/>
</dbReference>